<keyword evidence="1" id="KW-0732">Signal</keyword>
<proteinExistence type="predicted"/>
<evidence type="ECO:0000313" key="3">
    <source>
        <dbReference type="Proteomes" id="UP000318478"/>
    </source>
</evidence>
<gene>
    <name evidence="2" type="ORF">Pla123a_18140</name>
</gene>
<dbReference type="RefSeq" id="WP_146586020.1">
    <property type="nucleotide sequence ID" value="NZ_SJPO01000003.1"/>
</dbReference>
<evidence type="ECO:0000313" key="2">
    <source>
        <dbReference type="EMBL" id="TWT78014.1"/>
    </source>
</evidence>
<dbReference type="Proteomes" id="UP000318478">
    <property type="component" value="Unassembled WGS sequence"/>
</dbReference>
<dbReference type="AlphaFoldDB" id="A0A5C5YSN1"/>
<dbReference type="OrthoDB" id="508804at2"/>
<dbReference type="EMBL" id="SJPO01000003">
    <property type="protein sequence ID" value="TWT78014.1"/>
    <property type="molecule type" value="Genomic_DNA"/>
</dbReference>
<comment type="caution">
    <text evidence="2">The sequence shown here is derived from an EMBL/GenBank/DDBJ whole genome shotgun (WGS) entry which is preliminary data.</text>
</comment>
<keyword evidence="3" id="KW-1185">Reference proteome</keyword>
<evidence type="ECO:0008006" key="4">
    <source>
        <dbReference type="Google" id="ProtNLM"/>
    </source>
</evidence>
<name>A0A5C5YSN1_9BACT</name>
<organism evidence="2 3">
    <name type="scientific">Posidoniimonas polymericola</name>
    <dbReference type="NCBI Taxonomy" id="2528002"/>
    <lineage>
        <taxon>Bacteria</taxon>
        <taxon>Pseudomonadati</taxon>
        <taxon>Planctomycetota</taxon>
        <taxon>Planctomycetia</taxon>
        <taxon>Pirellulales</taxon>
        <taxon>Lacipirellulaceae</taxon>
        <taxon>Posidoniimonas</taxon>
    </lineage>
</organism>
<sequence precursor="true">MTRNYSAPACARAVALPASLIVGLLVAPPDCGIASAAFVDLTTAGSSGSIVAAEFDTNIVQATGTGGFDTFVQQSPQGNGTISRAYNTTVNNVLDNKSADNFNYSIELGDAPVVNRAGVPSLKFSLDLNESIGGGAEFISLDEVQIFVGGTPNSNVDTFTLGILDHDGTLVYQLDAGGDDWVAMNANLNSGSGAGDVDMYLPLSLFSGFAASDVVTLYSQFGLQGVDPAGFTGDFGASGGFEEWGLAGVPEPSTARLVLSVLALAVFRRRAG</sequence>
<evidence type="ECO:0000256" key="1">
    <source>
        <dbReference type="SAM" id="SignalP"/>
    </source>
</evidence>
<reference evidence="2 3" key="1">
    <citation type="submission" date="2019-02" db="EMBL/GenBank/DDBJ databases">
        <title>Deep-cultivation of Planctomycetes and their phenomic and genomic characterization uncovers novel biology.</title>
        <authorList>
            <person name="Wiegand S."/>
            <person name="Jogler M."/>
            <person name="Boedeker C."/>
            <person name="Pinto D."/>
            <person name="Vollmers J."/>
            <person name="Rivas-Marin E."/>
            <person name="Kohn T."/>
            <person name="Peeters S.H."/>
            <person name="Heuer A."/>
            <person name="Rast P."/>
            <person name="Oberbeckmann S."/>
            <person name="Bunk B."/>
            <person name="Jeske O."/>
            <person name="Meyerdierks A."/>
            <person name="Storesund J.E."/>
            <person name="Kallscheuer N."/>
            <person name="Luecker S."/>
            <person name="Lage O.M."/>
            <person name="Pohl T."/>
            <person name="Merkel B.J."/>
            <person name="Hornburger P."/>
            <person name="Mueller R.-W."/>
            <person name="Bruemmer F."/>
            <person name="Labrenz M."/>
            <person name="Spormann A.M."/>
            <person name="Op Den Camp H."/>
            <person name="Overmann J."/>
            <person name="Amann R."/>
            <person name="Jetten M.S.M."/>
            <person name="Mascher T."/>
            <person name="Medema M.H."/>
            <person name="Devos D.P."/>
            <person name="Kaster A.-K."/>
            <person name="Ovreas L."/>
            <person name="Rohde M."/>
            <person name="Galperin M.Y."/>
            <person name="Jogler C."/>
        </authorList>
    </citation>
    <scope>NUCLEOTIDE SEQUENCE [LARGE SCALE GENOMIC DNA]</scope>
    <source>
        <strain evidence="2 3">Pla123a</strain>
    </source>
</reference>
<feature type="signal peptide" evidence="1">
    <location>
        <begin position="1"/>
        <end position="20"/>
    </location>
</feature>
<feature type="chain" id="PRO_5022748128" description="PEP-CTERM protein-sorting domain-containing protein" evidence="1">
    <location>
        <begin position="21"/>
        <end position="272"/>
    </location>
</feature>
<accession>A0A5C5YSN1</accession>
<protein>
    <recommendedName>
        <fullName evidence="4">PEP-CTERM protein-sorting domain-containing protein</fullName>
    </recommendedName>
</protein>